<evidence type="ECO:0000259" key="2">
    <source>
        <dbReference type="Pfam" id="PF17667"/>
    </source>
</evidence>
<comment type="caution">
    <text evidence="3">The sequence shown here is derived from an EMBL/GenBank/DDBJ whole genome shotgun (WGS) entry which is preliminary data.</text>
</comment>
<dbReference type="Pfam" id="PF17667">
    <property type="entry name" value="Pkinase_fungal"/>
    <property type="match status" value="1"/>
</dbReference>
<feature type="domain" description="Fungal-type protein kinase" evidence="2">
    <location>
        <begin position="262"/>
        <end position="667"/>
    </location>
</feature>
<feature type="region of interest" description="Disordered" evidence="1">
    <location>
        <begin position="486"/>
        <end position="548"/>
    </location>
</feature>
<dbReference type="SUPFAM" id="SSF56112">
    <property type="entry name" value="Protein kinase-like (PK-like)"/>
    <property type="match status" value="1"/>
</dbReference>
<dbReference type="PANTHER" id="PTHR38248">
    <property type="entry name" value="FUNK1 6"/>
    <property type="match status" value="1"/>
</dbReference>
<dbReference type="InterPro" id="IPR040976">
    <property type="entry name" value="Pkinase_fungal"/>
</dbReference>
<accession>A0A0G2HYY4</accession>
<reference evidence="4" key="1">
    <citation type="journal article" date="2015" name="PLoS Genet.">
        <title>The dynamic genome and transcriptome of the human fungal pathogen Blastomyces and close relative Emmonsia.</title>
        <authorList>
            <person name="Munoz J.F."/>
            <person name="Gauthier G.M."/>
            <person name="Desjardins C.A."/>
            <person name="Gallo J.E."/>
            <person name="Holder J."/>
            <person name="Sullivan T.D."/>
            <person name="Marty A.J."/>
            <person name="Carmen J.C."/>
            <person name="Chen Z."/>
            <person name="Ding L."/>
            <person name="Gujja S."/>
            <person name="Magrini V."/>
            <person name="Misas E."/>
            <person name="Mitreva M."/>
            <person name="Priest M."/>
            <person name="Saif S."/>
            <person name="Whiston E.A."/>
            <person name="Young S."/>
            <person name="Zeng Q."/>
            <person name="Goldman W.E."/>
            <person name="Mardis E.R."/>
            <person name="Taylor J.W."/>
            <person name="McEwen J.G."/>
            <person name="Clay O.K."/>
            <person name="Klein B.S."/>
            <person name="Cuomo C.A."/>
        </authorList>
    </citation>
    <scope>NUCLEOTIDE SEQUENCE [LARGE SCALE GENOMIC DNA]</scope>
    <source>
        <strain evidence="4">UAMH 3008</strain>
    </source>
</reference>
<dbReference type="VEuPathDB" id="FungiDB:EMCG_02152"/>
<dbReference type="InterPro" id="IPR011009">
    <property type="entry name" value="Kinase-like_dom_sf"/>
</dbReference>
<evidence type="ECO:0000256" key="1">
    <source>
        <dbReference type="SAM" id="MobiDB-lite"/>
    </source>
</evidence>
<dbReference type="Proteomes" id="UP000034164">
    <property type="component" value="Unassembled WGS sequence"/>
</dbReference>
<gene>
    <name evidence="3" type="ORF">EMCG_02152</name>
</gene>
<name>A0A0G2HYY4_9EURO</name>
<dbReference type="Gene3D" id="1.10.510.10">
    <property type="entry name" value="Transferase(Phosphotransferase) domain 1"/>
    <property type="match status" value="1"/>
</dbReference>
<dbReference type="EMBL" id="LCZI01000971">
    <property type="protein sequence ID" value="KKZ63527.1"/>
    <property type="molecule type" value="Genomic_DNA"/>
</dbReference>
<sequence>MLPPRSEIISSHPIGDRLEAFRDLYGICQPLFDPGTSISTDGDVKDNANNGVLDFLVALPTLPACRILLSARGSSALYTDILRIAANFEVRPLLPLLKAVRDKEPDEVIWDKVYAAVTESTPPPRPPPSFQQTPWLRNTSSLANSSERRKHVDGVLKEELGDMYVDIPGFHDAFFEDILELQTKAQAVFERCKEGEDPLYREGTGWRGWPEGAKEAPVLAWMSEVIDKVIQFFEERTPDETVRRRPLAQPHKPLQGSTAGRKLDIGFMDGADPLEDGKYAWLQILVPGELKNDPGCETQSRLDLGRYAREVLAAQDSRRFVPGFTLCGPRMRLWHFDRLGGVASEQFDINEEGLKFTSAILGYLLMNEEQLGFDPTVITTDGARYIRIEQDGREERLIIDEVVRRSACVSGRGTTCWKTHRDGDESRTPLVVKESWQHPERDEEGELLREATEKGVVNVARYYYHETIQVGGKDDDIRDGVRRGLDITTASNYNPTGSRPPLSRSGSRKEKSSRAASRKRSSTCVEPSLPPNKRTQSHPPSPPNRVHRRVVVQDYGKPIYKASSRVSLLAALEGCIEGYESLHRAGILQSDISPNNLMVNEDVDCPSRKAFIIDLDLAIKEDREGASGARGKTGTRAFMAIGVLLGNQQHSFMHDLESFFWVLFWLCVHYDGPDKPKVIDEYEEWNYMSTRQLLKMKLGTVANETIFMQIASDSFTSYYQSLIPHVNRLRREVFPAGNPWEKEDKGLYSRMRKVLQEAQADPEMPFEAPGWCLPRQVGLNGRLSRIKCGKFGEMFFEGSASDLVGLFARPVVITREVENANDGSENQNQPLTTQEKVIPQKRRRRASSFCVLSHSQAPPLQNITQPRFFQLPVEIRPITFESLDFTDIFLLGLTCQSLWATVKQIIRRHSGAYLGAWAGTPIICVGDGCERGENVYPQRLLSRGY</sequence>
<evidence type="ECO:0000313" key="3">
    <source>
        <dbReference type="EMBL" id="KKZ63527.1"/>
    </source>
</evidence>
<protein>
    <recommendedName>
        <fullName evidence="2">Fungal-type protein kinase domain-containing protein</fullName>
    </recommendedName>
</protein>
<proteinExistence type="predicted"/>
<dbReference type="OrthoDB" id="4178017at2759"/>
<organism evidence="3 4">
    <name type="scientific">[Emmonsia] crescens</name>
    <dbReference type="NCBI Taxonomy" id="73230"/>
    <lineage>
        <taxon>Eukaryota</taxon>
        <taxon>Fungi</taxon>
        <taxon>Dikarya</taxon>
        <taxon>Ascomycota</taxon>
        <taxon>Pezizomycotina</taxon>
        <taxon>Eurotiomycetes</taxon>
        <taxon>Eurotiomycetidae</taxon>
        <taxon>Onygenales</taxon>
        <taxon>Ajellomycetaceae</taxon>
        <taxon>Emergomyces</taxon>
    </lineage>
</organism>
<evidence type="ECO:0000313" key="4">
    <source>
        <dbReference type="Proteomes" id="UP000034164"/>
    </source>
</evidence>
<dbReference type="PANTHER" id="PTHR38248:SF2">
    <property type="entry name" value="FUNK1 11"/>
    <property type="match status" value="1"/>
</dbReference>
<dbReference type="AlphaFoldDB" id="A0A0G2HYY4"/>